<name>F6UU30_CIOIN</name>
<reference evidence="2" key="4">
    <citation type="submission" date="2025-09" db="UniProtKB">
        <authorList>
            <consortium name="Ensembl"/>
        </authorList>
    </citation>
    <scope>IDENTIFICATION</scope>
</reference>
<dbReference type="AlphaFoldDB" id="F6UU30"/>
<dbReference type="InterPro" id="IPR003347">
    <property type="entry name" value="JmjC_dom"/>
</dbReference>
<dbReference type="GO" id="GO:0016706">
    <property type="term" value="F:2-oxoglutarate-dependent dioxygenase activity"/>
    <property type="evidence" value="ECO:0000318"/>
    <property type="project" value="GO_Central"/>
</dbReference>
<dbReference type="Gene3D" id="2.60.120.10">
    <property type="entry name" value="Jelly Rolls"/>
    <property type="match status" value="1"/>
</dbReference>
<organism evidence="2 3">
    <name type="scientific">Ciona intestinalis</name>
    <name type="common">Transparent sea squirt</name>
    <name type="synonym">Ascidia intestinalis</name>
    <dbReference type="NCBI Taxonomy" id="7719"/>
    <lineage>
        <taxon>Eukaryota</taxon>
        <taxon>Metazoa</taxon>
        <taxon>Chordata</taxon>
        <taxon>Tunicata</taxon>
        <taxon>Ascidiacea</taxon>
        <taxon>Phlebobranchia</taxon>
        <taxon>Cionidae</taxon>
        <taxon>Ciona</taxon>
    </lineage>
</organism>
<dbReference type="InParanoid" id="F6UU30"/>
<dbReference type="InterPro" id="IPR014710">
    <property type="entry name" value="RmlC-like_jellyroll"/>
</dbReference>
<evidence type="ECO:0000313" key="2">
    <source>
        <dbReference type="Ensembl" id="ENSCINP00000023242.2"/>
    </source>
</evidence>
<dbReference type="Ensembl" id="ENSCINT00000023488.2">
    <property type="protein sequence ID" value="ENSCINP00000023242.2"/>
    <property type="gene ID" value="ENSCING00000012461.2"/>
</dbReference>
<reference evidence="3" key="1">
    <citation type="journal article" date="2002" name="Science">
        <title>The draft genome of Ciona intestinalis: insights into chordate and vertebrate origins.</title>
        <authorList>
            <person name="Dehal P."/>
            <person name="Satou Y."/>
            <person name="Campbell R.K."/>
            <person name="Chapman J."/>
            <person name="Degnan B."/>
            <person name="De Tomaso A."/>
            <person name="Davidson B."/>
            <person name="Di Gregorio A."/>
            <person name="Gelpke M."/>
            <person name="Goodstein D.M."/>
            <person name="Harafuji N."/>
            <person name="Hastings K.E."/>
            <person name="Ho I."/>
            <person name="Hotta K."/>
            <person name="Huang W."/>
            <person name="Kawashima T."/>
            <person name="Lemaire P."/>
            <person name="Martinez D."/>
            <person name="Meinertzhagen I.A."/>
            <person name="Necula S."/>
            <person name="Nonaka M."/>
            <person name="Putnam N."/>
            <person name="Rash S."/>
            <person name="Saiga H."/>
            <person name="Satake M."/>
            <person name="Terry A."/>
            <person name="Yamada L."/>
            <person name="Wang H.G."/>
            <person name="Awazu S."/>
            <person name="Azumi K."/>
            <person name="Boore J."/>
            <person name="Branno M."/>
            <person name="Chin-Bow S."/>
            <person name="DeSantis R."/>
            <person name="Doyle S."/>
            <person name="Francino P."/>
            <person name="Keys D.N."/>
            <person name="Haga S."/>
            <person name="Hayashi H."/>
            <person name="Hino K."/>
            <person name="Imai K.S."/>
            <person name="Inaba K."/>
            <person name="Kano S."/>
            <person name="Kobayashi K."/>
            <person name="Kobayashi M."/>
            <person name="Lee B.I."/>
            <person name="Makabe K.W."/>
            <person name="Manohar C."/>
            <person name="Matassi G."/>
            <person name="Medina M."/>
            <person name="Mochizuki Y."/>
            <person name="Mount S."/>
            <person name="Morishita T."/>
            <person name="Miura S."/>
            <person name="Nakayama A."/>
            <person name="Nishizaka S."/>
            <person name="Nomoto H."/>
            <person name="Ohta F."/>
            <person name="Oishi K."/>
            <person name="Rigoutsos I."/>
            <person name="Sano M."/>
            <person name="Sasaki A."/>
            <person name="Sasakura Y."/>
            <person name="Shoguchi E."/>
            <person name="Shin-i T."/>
            <person name="Spagnuolo A."/>
            <person name="Stainier D."/>
            <person name="Suzuki M.M."/>
            <person name="Tassy O."/>
            <person name="Takatori N."/>
            <person name="Tokuoka M."/>
            <person name="Yagi K."/>
            <person name="Yoshizaki F."/>
            <person name="Wada S."/>
            <person name="Zhang C."/>
            <person name="Hyatt P.D."/>
            <person name="Larimer F."/>
            <person name="Detter C."/>
            <person name="Doggett N."/>
            <person name="Glavina T."/>
            <person name="Hawkins T."/>
            <person name="Richardson P."/>
            <person name="Lucas S."/>
            <person name="Kohara Y."/>
            <person name="Levine M."/>
            <person name="Satoh N."/>
            <person name="Rokhsar D.S."/>
        </authorList>
    </citation>
    <scope>NUCLEOTIDE SEQUENCE [LARGE SCALE GENOMIC DNA]</scope>
</reference>
<dbReference type="GeneTree" id="ENSGT00940000165506"/>
<dbReference type="HOGENOM" id="CLU_016785_9_0_1"/>
<proteinExistence type="predicted"/>
<dbReference type="InterPro" id="IPR018247">
    <property type="entry name" value="EF_Hand_1_Ca_BS"/>
</dbReference>
<reference evidence="2" key="3">
    <citation type="submission" date="2025-08" db="UniProtKB">
        <authorList>
            <consortium name="Ensembl"/>
        </authorList>
    </citation>
    <scope>IDENTIFICATION</scope>
</reference>
<sequence>MEREPTMMNLSKFIDIYKTESVYLVDTITPPEPITGDVFVPRPVLCKAFLDNLVSIVLWFSSGGTRPVLHNDAFENINCLYDGEKEFVLVDKKHKDLVPIDHPSPNSPHLGYSSVDTEQVDMYKYPSLTKVPWYKANMETGDCLFLPARWYHHVHSLNSRNLAINLWWKAMPELEHRDECEKKVSGLPQYESLIQHRLKNGVKLEELVFAATFNGSSEIEETKFYRITMLQFPDLKSTKDRIPLYRKLKNFFITADSNTDKKLTRNEVETAPIEVLDGFFLSQKPMPEKDEPLIQDEL</sequence>
<dbReference type="PROSITE" id="PS00018">
    <property type="entry name" value="EF_HAND_1"/>
    <property type="match status" value="1"/>
</dbReference>
<dbReference type="EMBL" id="EAAA01001781">
    <property type="status" value="NOT_ANNOTATED_CDS"/>
    <property type="molecule type" value="Genomic_DNA"/>
</dbReference>
<dbReference type="PROSITE" id="PS51184">
    <property type="entry name" value="JMJC"/>
    <property type="match status" value="1"/>
</dbReference>
<dbReference type="PANTHER" id="PTHR12461">
    <property type="entry name" value="HYPOXIA-INDUCIBLE FACTOR 1 ALPHA INHIBITOR-RELATED"/>
    <property type="match status" value="1"/>
</dbReference>
<keyword evidence="3" id="KW-1185">Reference proteome</keyword>
<dbReference type="InterPro" id="IPR041667">
    <property type="entry name" value="Cupin_8"/>
</dbReference>
<accession>F6UU30</accession>
<dbReference type="SUPFAM" id="SSF51197">
    <property type="entry name" value="Clavaminate synthase-like"/>
    <property type="match status" value="1"/>
</dbReference>
<dbReference type="PANTHER" id="PTHR12461:SF42">
    <property type="entry name" value="JMJC DOMAIN-CONTAINING PROTEIN"/>
    <property type="match status" value="1"/>
</dbReference>
<protein>
    <recommendedName>
        <fullName evidence="1">JmjC domain-containing protein</fullName>
    </recommendedName>
</protein>
<evidence type="ECO:0000313" key="3">
    <source>
        <dbReference type="Proteomes" id="UP000008144"/>
    </source>
</evidence>
<dbReference type="Pfam" id="PF13621">
    <property type="entry name" value="Cupin_8"/>
    <property type="match status" value="1"/>
</dbReference>
<dbReference type="Proteomes" id="UP000008144">
    <property type="component" value="Chromosome 3"/>
</dbReference>
<reference evidence="2" key="2">
    <citation type="journal article" date="2008" name="Genome Biol.">
        <title>Improved genome assembly and evidence-based global gene model set for the chordate Ciona intestinalis: new insight into intron and operon populations.</title>
        <authorList>
            <person name="Satou Y."/>
            <person name="Mineta K."/>
            <person name="Ogasawara M."/>
            <person name="Sasakura Y."/>
            <person name="Shoguchi E."/>
            <person name="Ueno K."/>
            <person name="Yamada L."/>
            <person name="Matsumoto J."/>
            <person name="Wasserscheid J."/>
            <person name="Dewar K."/>
            <person name="Wiley G.B."/>
            <person name="Macmil S.L."/>
            <person name="Roe B.A."/>
            <person name="Zeller R.W."/>
            <person name="Hastings K.E."/>
            <person name="Lemaire P."/>
            <person name="Lindquist E."/>
            <person name="Endo T."/>
            <person name="Hotta K."/>
            <person name="Inaba K."/>
        </authorList>
    </citation>
    <scope>NUCLEOTIDE SEQUENCE [LARGE SCALE GENOMIC DNA]</scope>
    <source>
        <strain evidence="2">wild type</strain>
    </source>
</reference>
<evidence type="ECO:0000259" key="1">
    <source>
        <dbReference type="PROSITE" id="PS51184"/>
    </source>
</evidence>
<feature type="domain" description="JmjC" evidence="1">
    <location>
        <begin position="29"/>
        <end position="185"/>
    </location>
</feature>